<reference evidence="1 2" key="1">
    <citation type="submission" date="2019-09" db="EMBL/GenBank/DDBJ databases">
        <title>A chromosome-level genome assembly of the Chinese tupelo Nyssa sinensis.</title>
        <authorList>
            <person name="Yang X."/>
            <person name="Kang M."/>
            <person name="Yang Y."/>
            <person name="Xiong H."/>
            <person name="Wang M."/>
            <person name="Zhang Z."/>
            <person name="Wang Z."/>
            <person name="Wu H."/>
            <person name="Ma T."/>
            <person name="Liu J."/>
            <person name="Xi Z."/>
        </authorList>
    </citation>
    <scope>NUCLEOTIDE SEQUENCE [LARGE SCALE GENOMIC DNA]</scope>
    <source>
        <strain evidence="1">J267</strain>
        <tissue evidence="1">Leaf</tissue>
    </source>
</reference>
<evidence type="ECO:0000313" key="1">
    <source>
        <dbReference type="EMBL" id="KAA8542891.1"/>
    </source>
</evidence>
<gene>
    <name evidence="1" type="ORF">F0562_024043</name>
</gene>
<name>A0A5J5BP03_9ASTE</name>
<dbReference type="Proteomes" id="UP000325577">
    <property type="component" value="Linkage Group LG12"/>
</dbReference>
<evidence type="ECO:0000313" key="2">
    <source>
        <dbReference type="Proteomes" id="UP000325577"/>
    </source>
</evidence>
<proteinExistence type="predicted"/>
<keyword evidence="2" id="KW-1185">Reference proteome</keyword>
<protein>
    <submittedName>
        <fullName evidence="1">Uncharacterized protein</fullName>
    </submittedName>
</protein>
<dbReference type="AlphaFoldDB" id="A0A5J5BP03"/>
<dbReference type="EMBL" id="CM018035">
    <property type="protein sequence ID" value="KAA8542891.1"/>
    <property type="molecule type" value="Genomic_DNA"/>
</dbReference>
<sequence>MEIATRVVLKRVIVQPTASTETIQLITQHATPTRGGTLTYSHSASSIGLRGTGHLATIPEIMPTVAGQAGVACPLAKISCSDIACSCTPNISIQGQDSSFADMDQPLLPKPIATQRAALIGGGTLTHSHPASSIELRGTGPIASLPEIAPTVVNQEGRLTDAPITIGHSSNVNSCAVTVKPQFTTLASPSSMDKIDASQHDGRVSPSARVACPSAKFSYPNTACASTPNISLQSQALSTTDIDQPPLLAPIARFDSTVGKSYQLHFVHPTRVGHLAPSVDTQSPNGTIPQHKQTYLPVTNPVASAIHQPTAWASLFTRSPLR</sequence>
<accession>A0A5J5BP03</accession>
<organism evidence="1 2">
    <name type="scientific">Nyssa sinensis</name>
    <dbReference type="NCBI Taxonomy" id="561372"/>
    <lineage>
        <taxon>Eukaryota</taxon>
        <taxon>Viridiplantae</taxon>
        <taxon>Streptophyta</taxon>
        <taxon>Embryophyta</taxon>
        <taxon>Tracheophyta</taxon>
        <taxon>Spermatophyta</taxon>
        <taxon>Magnoliopsida</taxon>
        <taxon>eudicotyledons</taxon>
        <taxon>Gunneridae</taxon>
        <taxon>Pentapetalae</taxon>
        <taxon>asterids</taxon>
        <taxon>Cornales</taxon>
        <taxon>Nyssaceae</taxon>
        <taxon>Nyssa</taxon>
    </lineage>
</organism>